<protein>
    <submittedName>
        <fullName evidence="2">Uncharacterized protein</fullName>
    </submittedName>
</protein>
<dbReference type="AlphaFoldDB" id="A0A2M9YT33"/>
<reference evidence="4 5" key="1">
    <citation type="submission" date="2017-07" db="EMBL/GenBank/DDBJ databases">
        <title>Leptospira spp. isolated from tropical soils.</title>
        <authorList>
            <person name="Thibeaux R."/>
            <person name="Iraola G."/>
            <person name="Ferres I."/>
            <person name="Bierque E."/>
            <person name="Girault D."/>
            <person name="Soupe-Gilbert M.-E."/>
            <person name="Picardeau M."/>
            <person name="Goarant C."/>
        </authorList>
    </citation>
    <scope>NUCLEOTIDE SEQUENCE [LARGE SCALE GENOMIC DNA]</scope>
    <source>
        <strain evidence="2 5">FH2-B-C1</strain>
        <strain evidence="3 4">FH2-B-D1</strain>
    </source>
</reference>
<accession>A0A2M9YT33</accession>
<feature type="region of interest" description="Disordered" evidence="1">
    <location>
        <begin position="1"/>
        <end position="26"/>
    </location>
</feature>
<evidence type="ECO:0000313" key="4">
    <source>
        <dbReference type="Proteomes" id="UP000232149"/>
    </source>
</evidence>
<comment type="caution">
    <text evidence="2">The sequence shown here is derived from an EMBL/GenBank/DDBJ whole genome shotgun (WGS) entry which is preliminary data.</text>
</comment>
<evidence type="ECO:0000313" key="3">
    <source>
        <dbReference type="EMBL" id="PJZ60816.1"/>
    </source>
</evidence>
<gene>
    <name evidence="3" type="ORF">CH376_16320</name>
    <name evidence="2" type="ORF">CH380_02960</name>
</gene>
<sequence length="79" mass="9626">MIYRKDSKISDPSNRGSLKKNRRSGQRPLRLKDIWCKYGLYDSEKIQILTFQIVFFLKLNPKIQRSFLRRNRRFLFSKS</sequence>
<dbReference type="EMBL" id="NPDU01000048">
    <property type="protein sequence ID" value="PJZ60816.1"/>
    <property type="molecule type" value="Genomic_DNA"/>
</dbReference>
<proteinExistence type="predicted"/>
<dbReference type="Proteomes" id="UP000232149">
    <property type="component" value="Unassembled WGS sequence"/>
</dbReference>
<evidence type="ECO:0000313" key="5">
    <source>
        <dbReference type="Proteomes" id="UP000232188"/>
    </source>
</evidence>
<dbReference type="EMBL" id="NPDV01000002">
    <property type="protein sequence ID" value="PJZ54691.1"/>
    <property type="molecule type" value="Genomic_DNA"/>
</dbReference>
<name>A0A2M9YT33_9LEPT</name>
<organism evidence="2 5">
    <name type="scientific">Leptospira adleri</name>
    <dbReference type="NCBI Taxonomy" id="2023186"/>
    <lineage>
        <taxon>Bacteria</taxon>
        <taxon>Pseudomonadati</taxon>
        <taxon>Spirochaetota</taxon>
        <taxon>Spirochaetia</taxon>
        <taxon>Leptospirales</taxon>
        <taxon>Leptospiraceae</taxon>
        <taxon>Leptospira</taxon>
    </lineage>
</organism>
<evidence type="ECO:0000256" key="1">
    <source>
        <dbReference type="SAM" id="MobiDB-lite"/>
    </source>
</evidence>
<evidence type="ECO:0000313" key="2">
    <source>
        <dbReference type="EMBL" id="PJZ54691.1"/>
    </source>
</evidence>
<keyword evidence="4" id="KW-1185">Reference proteome</keyword>
<dbReference type="Proteomes" id="UP000232188">
    <property type="component" value="Unassembled WGS sequence"/>
</dbReference>